<dbReference type="InterPro" id="IPR036185">
    <property type="entry name" value="DNA_heli_DnaB-like_N_sf"/>
</dbReference>
<keyword evidence="8 12" id="KW-0862">Zinc</keyword>
<organism evidence="16 17">
    <name type="scientific">Caldicellulosiruptor changbaiensis</name>
    <dbReference type="NCBI Taxonomy" id="1222016"/>
    <lineage>
        <taxon>Bacteria</taxon>
        <taxon>Bacillati</taxon>
        <taxon>Bacillota</taxon>
        <taxon>Bacillota incertae sedis</taxon>
        <taxon>Caldicellulosiruptorales</taxon>
        <taxon>Caldicellulosiruptoraceae</taxon>
        <taxon>Caldicellulosiruptor</taxon>
    </lineage>
</organism>
<keyword evidence="7 12" id="KW-0863">Zinc-finger</keyword>
<dbReference type="InterPro" id="IPR036977">
    <property type="entry name" value="DNA_primase_Znf_CHC2"/>
</dbReference>
<dbReference type="InterPro" id="IPR037068">
    <property type="entry name" value="DNA_primase_core_N_sf"/>
</dbReference>
<evidence type="ECO:0000256" key="8">
    <source>
        <dbReference type="ARBA" id="ARBA00022833"/>
    </source>
</evidence>
<dbReference type="GO" id="GO:0000428">
    <property type="term" value="C:DNA-directed RNA polymerase complex"/>
    <property type="evidence" value="ECO:0007669"/>
    <property type="project" value="UniProtKB-KW"/>
</dbReference>
<protein>
    <recommendedName>
        <fullName evidence="12 13">DNA primase</fullName>
        <ecNumber evidence="12">2.7.7.101</ecNumber>
    </recommendedName>
</protein>
<dbReference type="PIRSF" id="PIRSF002811">
    <property type="entry name" value="DnaG"/>
    <property type="match status" value="1"/>
</dbReference>
<keyword evidence="17" id="KW-1185">Reference proteome</keyword>
<dbReference type="InterPro" id="IPR002694">
    <property type="entry name" value="Znf_CHC2"/>
</dbReference>
<dbReference type="GO" id="GO:0006269">
    <property type="term" value="P:DNA replication, synthesis of primer"/>
    <property type="evidence" value="ECO:0007669"/>
    <property type="project" value="UniProtKB-UniRule"/>
</dbReference>
<evidence type="ECO:0000313" key="16">
    <source>
        <dbReference type="EMBL" id="AZT91034.1"/>
    </source>
</evidence>
<evidence type="ECO:0000256" key="9">
    <source>
        <dbReference type="ARBA" id="ARBA00022842"/>
    </source>
</evidence>
<evidence type="ECO:0000256" key="12">
    <source>
        <dbReference type="HAMAP-Rule" id="MF_00974"/>
    </source>
</evidence>
<comment type="function">
    <text evidence="12 13">RNA polymerase that catalyzes the synthesis of short RNA molecules used as primers for DNA polymerase during DNA replication.</text>
</comment>
<dbReference type="Gene3D" id="3.90.980.10">
    <property type="entry name" value="DNA primase, catalytic core, N-terminal domain"/>
    <property type="match status" value="1"/>
</dbReference>
<dbReference type="InterPro" id="IPR034151">
    <property type="entry name" value="TOPRIM_DnaG_bac"/>
</dbReference>
<evidence type="ECO:0000256" key="5">
    <source>
        <dbReference type="ARBA" id="ARBA00022705"/>
    </source>
</evidence>
<dbReference type="Pfam" id="PF01807">
    <property type="entry name" value="Zn_ribbon_DnaG"/>
    <property type="match status" value="1"/>
</dbReference>
<keyword evidence="6 12" id="KW-0479">Metal-binding</keyword>
<evidence type="ECO:0000256" key="3">
    <source>
        <dbReference type="ARBA" id="ARBA00022679"/>
    </source>
</evidence>
<dbReference type="HAMAP" id="MF_00974">
    <property type="entry name" value="DNA_primase_DnaG"/>
    <property type="match status" value="1"/>
</dbReference>
<dbReference type="Gene3D" id="1.10.860.10">
    <property type="entry name" value="DNAb Helicase, Chain A"/>
    <property type="match status" value="1"/>
</dbReference>
<keyword evidence="5 12" id="KW-0235">DNA replication</keyword>
<proteinExistence type="inferred from homology"/>
<dbReference type="InterPro" id="IPR016136">
    <property type="entry name" value="DNA_helicase_N/primase_C"/>
</dbReference>
<evidence type="ECO:0000256" key="10">
    <source>
        <dbReference type="ARBA" id="ARBA00023125"/>
    </source>
</evidence>
<dbReference type="PANTHER" id="PTHR30313">
    <property type="entry name" value="DNA PRIMASE"/>
    <property type="match status" value="1"/>
</dbReference>
<comment type="similarity">
    <text evidence="12 13">Belongs to the DnaG primase family.</text>
</comment>
<comment type="domain">
    <text evidence="12">Contains an N-terminal zinc-binding domain, a central core domain that contains the primase activity, and a C-terminal DnaB-binding domain.</text>
</comment>
<dbReference type="GO" id="GO:0008270">
    <property type="term" value="F:zinc ion binding"/>
    <property type="evidence" value="ECO:0007669"/>
    <property type="project" value="UniProtKB-UniRule"/>
</dbReference>
<dbReference type="InterPro" id="IPR013264">
    <property type="entry name" value="DNAG_N"/>
</dbReference>
<dbReference type="PANTHER" id="PTHR30313:SF2">
    <property type="entry name" value="DNA PRIMASE"/>
    <property type="match status" value="1"/>
</dbReference>
<evidence type="ECO:0000256" key="1">
    <source>
        <dbReference type="ARBA" id="ARBA00022478"/>
    </source>
</evidence>
<dbReference type="Pfam" id="PF08275">
    <property type="entry name" value="DNAG_N"/>
    <property type="match status" value="1"/>
</dbReference>
<keyword evidence="9" id="KW-0460">Magnesium</keyword>
<dbReference type="GO" id="GO:0005737">
    <property type="term" value="C:cytoplasm"/>
    <property type="evidence" value="ECO:0007669"/>
    <property type="project" value="TreeGrafter"/>
</dbReference>
<dbReference type="Gene3D" id="3.40.1360.10">
    <property type="match status" value="1"/>
</dbReference>
<evidence type="ECO:0000256" key="6">
    <source>
        <dbReference type="ARBA" id="ARBA00022723"/>
    </source>
</evidence>
<gene>
    <name evidence="12" type="primary">dnaG</name>
    <name evidence="16" type="ORF">ELD05_10510</name>
</gene>
<dbReference type="GO" id="GO:0003678">
    <property type="term" value="F:DNA helicase activity"/>
    <property type="evidence" value="ECO:0007669"/>
    <property type="project" value="InterPro"/>
</dbReference>
<dbReference type="SUPFAM" id="SSF48024">
    <property type="entry name" value="N-terminal domain of DnaB helicase"/>
    <property type="match status" value="1"/>
</dbReference>
<dbReference type="SUPFAM" id="SSF57783">
    <property type="entry name" value="Zinc beta-ribbon"/>
    <property type="match status" value="1"/>
</dbReference>
<accession>A0A3T0D7N0</accession>
<dbReference type="EMBL" id="CP034791">
    <property type="protein sequence ID" value="AZT91034.1"/>
    <property type="molecule type" value="Genomic_DNA"/>
</dbReference>
<keyword evidence="4 12" id="KW-0548">Nucleotidyltransferase</keyword>
<dbReference type="Gene3D" id="3.90.580.10">
    <property type="entry name" value="Zinc finger, CHC2-type domain"/>
    <property type="match status" value="1"/>
</dbReference>
<evidence type="ECO:0000256" key="14">
    <source>
        <dbReference type="PIRSR" id="PIRSR002811-1"/>
    </source>
</evidence>
<dbReference type="InterPro" id="IPR006295">
    <property type="entry name" value="DNA_primase_DnaG"/>
</dbReference>
<dbReference type="KEGG" id="ccha:ELD05_10510"/>
<evidence type="ECO:0000256" key="4">
    <source>
        <dbReference type="ARBA" id="ARBA00022695"/>
    </source>
</evidence>
<dbReference type="RefSeq" id="WP_127352387.1">
    <property type="nucleotide sequence ID" value="NZ_CP034791.1"/>
</dbReference>
<dbReference type="GO" id="GO:0005524">
    <property type="term" value="F:ATP binding"/>
    <property type="evidence" value="ECO:0007669"/>
    <property type="project" value="InterPro"/>
</dbReference>
<evidence type="ECO:0000313" key="17">
    <source>
        <dbReference type="Proteomes" id="UP000282930"/>
    </source>
</evidence>
<evidence type="ECO:0000256" key="2">
    <source>
        <dbReference type="ARBA" id="ARBA00022515"/>
    </source>
</evidence>
<dbReference type="EC" id="2.7.7.101" evidence="12"/>
<dbReference type="AlphaFoldDB" id="A0A3T0D7N0"/>
<dbReference type="InterPro" id="IPR050219">
    <property type="entry name" value="DnaG_primase"/>
</dbReference>
<keyword evidence="1 12" id="KW-0240">DNA-directed RNA polymerase</keyword>
<dbReference type="FunFam" id="3.90.580.10:FF:000001">
    <property type="entry name" value="DNA primase"/>
    <property type="match status" value="1"/>
</dbReference>
<dbReference type="Pfam" id="PF13155">
    <property type="entry name" value="Toprim_2"/>
    <property type="match status" value="1"/>
</dbReference>
<dbReference type="SUPFAM" id="SSF56731">
    <property type="entry name" value="DNA primase core"/>
    <property type="match status" value="1"/>
</dbReference>
<dbReference type="GO" id="GO:0003677">
    <property type="term" value="F:DNA binding"/>
    <property type="evidence" value="ECO:0007669"/>
    <property type="project" value="UniProtKB-KW"/>
</dbReference>
<sequence length="615" mass="71214">MKNVKRYFKKFVEINLNCPKKHEGEHDVLERIVEQVLNKVDIVDIVSSYIPLKRVGVNFRALCPFHSEKTPSFYVSPAKQIFHCFGCGVGGNAIHFVMRIENLTFTEALKVLAQRAKINIEFSESQSAKDRALAKQKEELINLHKDCFEYFQEQLYLRKNIEAAKYIIKRRIAKDTAKRFGLGFCPEKNDLYDRLSQKYPKEIIDLSGIFLERNGKNYCRFEGRLIFPIFDTMNRVIAFCGRIISDTSAPKYMNSPDTLIFSKSRILYGLNIAKQSKEREFVVVEGYMDVIALHQEGIDNAVGVLGTALTQDHSFLLRRYKNEVVLCLDSDEAGKKAAIRSADILYQNGLMVRVMELEGAKDPDEYIKKFGKDAFLLKKQNSMFVIDYKVKELKNQYDLTKSDQKFRFVREYFEKILTPISNEVERQEYIKKLSVLTGVDENVISKEFSKTTQKELKRIENINYFKQIQQKPVLSDFEMLKKNEIYLLSLYTEWAPKSEEIRSLLTEEDFYTEDVKNLFTAVKNLMDEGMELRYSMLLSFVTDESILSDLTSFSSKGFENTDTAKKAIEELKVKVKTLGLKLELKAAQEQNDSLKITQILNELKKLKVGKEGEGR</sequence>
<dbReference type="SMART" id="SM00493">
    <property type="entry name" value="TOPRIM"/>
    <property type="match status" value="1"/>
</dbReference>
<comment type="cofactor">
    <cofactor evidence="12 13 14">
        <name>Zn(2+)</name>
        <dbReference type="ChEBI" id="CHEBI:29105"/>
    </cofactor>
    <text evidence="12 13 14">Binds 1 zinc ion per monomer.</text>
</comment>
<evidence type="ECO:0000259" key="15">
    <source>
        <dbReference type="PROSITE" id="PS50880"/>
    </source>
</evidence>
<feature type="domain" description="Toprim" evidence="15">
    <location>
        <begin position="279"/>
        <end position="358"/>
    </location>
</feature>
<keyword evidence="10 12" id="KW-0238">DNA-binding</keyword>
<dbReference type="InterPro" id="IPR006171">
    <property type="entry name" value="TOPRIM_dom"/>
</dbReference>
<keyword evidence="11 12" id="KW-0804">Transcription</keyword>
<dbReference type="SMART" id="SM00400">
    <property type="entry name" value="ZnF_CHCC"/>
    <property type="match status" value="1"/>
</dbReference>
<dbReference type="InterPro" id="IPR030846">
    <property type="entry name" value="DnaG_bac"/>
</dbReference>
<dbReference type="InterPro" id="IPR019475">
    <property type="entry name" value="DNA_primase_DnaB-bd"/>
</dbReference>
<evidence type="ECO:0000256" key="11">
    <source>
        <dbReference type="ARBA" id="ARBA00023163"/>
    </source>
</evidence>
<dbReference type="GO" id="GO:1990077">
    <property type="term" value="C:primosome complex"/>
    <property type="evidence" value="ECO:0007669"/>
    <property type="project" value="UniProtKB-KW"/>
</dbReference>
<reference evidence="16 17" key="1">
    <citation type="submission" date="2018-12" db="EMBL/GenBank/DDBJ databases">
        <title>Genome sequence from the cellulolytic species, Caldicellulosiruptor changbaiensis.</title>
        <authorList>
            <person name="Blumer-Schuette S.E."/>
            <person name="Mendoza C."/>
        </authorList>
    </citation>
    <scope>NUCLEOTIDE SEQUENCE [LARGE SCALE GENOMIC DNA]</scope>
    <source>
        <strain evidence="16 17">CBS-Z</strain>
    </source>
</reference>
<keyword evidence="2 12" id="KW-0639">Primosome</keyword>
<dbReference type="Pfam" id="PF10410">
    <property type="entry name" value="DnaB_bind"/>
    <property type="match status" value="1"/>
</dbReference>
<feature type="zinc finger region" description="CHC2-type" evidence="12 14">
    <location>
        <begin position="63"/>
        <end position="87"/>
    </location>
</feature>
<keyword evidence="3 12" id="KW-0808">Transferase</keyword>
<name>A0A3T0D7N0_9FIRM</name>
<evidence type="ECO:0000256" key="13">
    <source>
        <dbReference type="PIRNR" id="PIRNR002811"/>
    </source>
</evidence>
<dbReference type="PROSITE" id="PS50880">
    <property type="entry name" value="TOPRIM"/>
    <property type="match status" value="1"/>
</dbReference>
<comment type="subunit">
    <text evidence="12">Monomer. Interacts with DnaB.</text>
</comment>
<dbReference type="CDD" id="cd03364">
    <property type="entry name" value="TOPRIM_DnaG_primases"/>
    <property type="match status" value="1"/>
</dbReference>
<dbReference type="NCBIfam" id="TIGR01391">
    <property type="entry name" value="dnaG"/>
    <property type="match status" value="1"/>
</dbReference>
<comment type="catalytic activity">
    <reaction evidence="12">
        <text>ssDNA + n NTP = ssDNA/pppN(pN)n-1 hybrid + (n-1) diphosphate.</text>
        <dbReference type="EC" id="2.7.7.101"/>
    </reaction>
</comment>
<dbReference type="Proteomes" id="UP000282930">
    <property type="component" value="Chromosome"/>
</dbReference>
<evidence type="ECO:0000256" key="7">
    <source>
        <dbReference type="ARBA" id="ARBA00022771"/>
    </source>
</evidence>
<dbReference type="GO" id="GO:0003899">
    <property type="term" value="F:DNA-directed RNA polymerase activity"/>
    <property type="evidence" value="ECO:0007669"/>
    <property type="project" value="UniProtKB-UniRule"/>
</dbReference>